<dbReference type="GO" id="GO:0036064">
    <property type="term" value="C:ciliary basal body"/>
    <property type="evidence" value="ECO:0007669"/>
    <property type="project" value="TreeGrafter"/>
</dbReference>
<keyword evidence="3" id="KW-1185">Reference proteome</keyword>
<organism evidence="2 3">
    <name type="scientific">Rhynocoris fuscipes</name>
    <dbReference type="NCBI Taxonomy" id="488301"/>
    <lineage>
        <taxon>Eukaryota</taxon>
        <taxon>Metazoa</taxon>
        <taxon>Ecdysozoa</taxon>
        <taxon>Arthropoda</taxon>
        <taxon>Hexapoda</taxon>
        <taxon>Insecta</taxon>
        <taxon>Pterygota</taxon>
        <taxon>Neoptera</taxon>
        <taxon>Paraneoptera</taxon>
        <taxon>Hemiptera</taxon>
        <taxon>Heteroptera</taxon>
        <taxon>Panheteroptera</taxon>
        <taxon>Cimicomorpha</taxon>
        <taxon>Reduviidae</taxon>
        <taxon>Harpactorinae</taxon>
        <taxon>Harpactorini</taxon>
        <taxon>Rhynocoris</taxon>
    </lineage>
</organism>
<name>A0AAW1CJV3_9HEMI</name>
<dbReference type="PANTHER" id="PTHR16074">
    <property type="entry name" value="BARDET-BIEDL SYNDROME 7 PROTEIN"/>
    <property type="match status" value="1"/>
</dbReference>
<feature type="domain" description="BBS7 helical hairpin" evidence="1">
    <location>
        <begin position="14"/>
        <end position="128"/>
    </location>
</feature>
<sequence length="137" mass="15993">MKKIHLDITFIVSDESMKSALRLAYPILSKGLQLQHEAKLIDAIEDIELSDGDSINNLIPYCLKLVENKSTEYNSKQAIMLERIQSYIIDLFNDWCRFKNVNRKVKLAKLKEKIFMKSCTLEDLYNLFDTESNIEQN</sequence>
<evidence type="ECO:0000259" key="1">
    <source>
        <dbReference type="Pfam" id="PF23349"/>
    </source>
</evidence>
<dbReference type="GO" id="GO:0043005">
    <property type="term" value="C:neuron projection"/>
    <property type="evidence" value="ECO:0007669"/>
    <property type="project" value="TreeGrafter"/>
</dbReference>
<dbReference type="GO" id="GO:0060271">
    <property type="term" value="P:cilium assembly"/>
    <property type="evidence" value="ECO:0007669"/>
    <property type="project" value="TreeGrafter"/>
</dbReference>
<dbReference type="GO" id="GO:0005930">
    <property type="term" value="C:axoneme"/>
    <property type="evidence" value="ECO:0007669"/>
    <property type="project" value="TreeGrafter"/>
</dbReference>
<dbReference type="PANTHER" id="PTHR16074:SF4">
    <property type="entry name" value="BARDET-BIEDL SYNDROME 7 PROTEIN"/>
    <property type="match status" value="1"/>
</dbReference>
<protein>
    <recommendedName>
        <fullName evidence="1">BBS7 helical hairpin domain-containing protein</fullName>
    </recommendedName>
</protein>
<dbReference type="InterPro" id="IPR056335">
    <property type="entry name" value="BBS7_hairpin"/>
</dbReference>
<dbReference type="Proteomes" id="UP001461498">
    <property type="component" value="Unassembled WGS sequence"/>
</dbReference>
<evidence type="ECO:0000313" key="3">
    <source>
        <dbReference type="Proteomes" id="UP001461498"/>
    </source>
</evidence>
<dbReference type="Pfam" id="PF23349">
    <property type="entry name" value="BBS7_hp"/>
    <property type="match status" value="1"/>
</dbReference>
<proteinExistence type="predicted"/>
<reference evidence="2 3" key="1">
    <citation type="submission" date="2022-12" db="EMBL/GenBank/DDBJ databases">
        <title>Chromosome-level genome assembly of true bugs.</title>
        <authorList>
            <person name="Ma L."/>
            <person name="Li H."/>
        </authorList>
    </citation>
    <scope>NUCLEOTIDE SEQUENCE [LARGE SCALE GENOMIC DNA]</scope>
    <source>
        <strain evidence="2">Lab_2022b</strain>
    </source>
</reference>
<dbReference type="AlphaFoldDB" id="A0AAW1CJV3"/>
<dbReference type="GO" id="GO:0034464">
    <property type="term" value="C:BBSome"/>
    <property type="evidence" value="ECO:0007669"/>
    <property type="project" value="TreeGrafter"/>
</dbReference>
<comment type="caution">
    <text evidence="2">The sequence shown here is derived from an EMBL/GenBank/DDBJ whole genome shotgun (WGS) entry which is preliminary data.</text>
</comment>
<gene>
    <name evidence="2" type="ORF">O3M35_003856</name>
</gene>
<dbReference type="GO" id="GO:0008104">
    <property type="term" value="P:intracellular protein localization"/>
    <property type="evidence" value="ECO:0007669"/>
    <property type="project" value="TreeGrafter"/>
</dbReference>
<accession>A0AAW1CJV3</accession>
<dbReference type="EMBL" id="JAPXFL010000013">
    <property type="protein sequence ID" value="KAK9497963.1"/>
    <property type="molecule type" value="Genomic_DNA"/>
</dbReference>
<evidence type="ECO:0000313" key="2">
    <source>
        <dbReference type="EMBL" id="KAK9497963.1"/>
    </source>
</evidence>
<dbReference type="GO" id="GO:0016020">
    <property type="term" value="C:membrane"/>
    <property type="evidence" value="ECO:0007669"/>
    <property type="project" value="TreeGrafter"/>
</dbReference>